<dbReference type="GO" id="GO:0022857">
    <property type="term" value="F:transmembrane transporter activity"/>
    <property type="evidence" value="ECO:0007669"/>
    <property type="project" value="InterPro"/>
</dbReference>
<dbReference type="GO" id="GO:0016020">
    <property type="term" value="C:membrane"/>
    <property type="evidence" value="ECO:0007669"/>
    <property type="project" value="UniProtKB-SubCell"/>
</dbReference>
<dbReference type="AlphaFoldDB" id="A0A336L4Z8"/>
<feature type="transmembrane region" description="Helical" evidence="5">
    <location>
        <begin position="209"/>
        <end position="231"/>
    </location>
</feature>
<feature type="transmembrane region" description="Helical" evidence="5">
    <location>
        <begin position="243"/>
        <end position="264"/>
    </location>
</feature>
<dbReference type="InterPro" id="IPR005828">
    <property type="entry name" value="MFS_sugar_transport-like"/>
</dbReference>
<dbReference type="InterPro" id="IPR036259">
    <property type="entry name" value="MFS_trans_sf"/>
</dbReference>
<dbReference type="VEuPathDB" id="VectorBase:CSON004419"/>
<keyword evidence="4 5" id="KW-0472">Membrane</keyword>
<protein>
    <submittedName>
        <fullName evidence="6">CSON004419 protein</fullName>
    </submittedName>
</protein>
<comment type="subcellular location">
    <subcellularLocation>
        <location evidence="1">Membrane</location>
        <topology evidence="1">Multi-pass membrane protein</topology>
    </subcellularLocation>
</comment>
<feature type="transmembrane region" description="Helical" evidence="5">
    <location>
        <begin position="381"/>
        <end position="401"/>
    </location>
</feature>
<keyword evidence="3 5" id="KW-1133">Transmembrane helix</keyword>
<keyword evidence="2 5" id="KW-0812">Transmembrane</keyword>
<reference evidence="7" key="2">
    <citation type="submission" date="2018-07" db="EMBL/GenBank/DDBJ databases">
        <authorList>
            <person name="Quirk P.G."/>
            <person name="Krulwich T.A."/>
        </authorList>
    </citation>
    <scope>NUCLEOTIDE SEQUENCE</scope>
</reference>
<proteinExistence type="predicted"/>
<evidence type="ECO:0000313" key="6">
    <source>
        <dbReference type="EMBL" id="SSX12610.1"/>
    </source>
</evidence>
<evidence type="ECO:0000256" key="5">
    <source>
        <dbReference type="SAM" id="Phobius"/>
    </source>
</evidence>
<feature type="transmembrane region" description="Helical" evidence="5">
    <location>
        <begin position="185"/>
        <end position="203"/>
    </location>
</feature>
<dbReference type="EMBL" id="UFQT01001870">
    <property type="protein sequence ID" value="SSX32053.1"/>
    <property type="molecule type" value="Genomic_DNA"/>
</dbReference>
<dbReference type="Pfam" id="PF00083">
    <property type="entry name" value="Sugar_tr"/>
    <property type="match status" value="1"/>
</dbReference>
<dbReference type="OMA" id="NCDSNIS"/>
<dbReference type="PANTHER" id="PTHR24064">
    <property type="entry name" value="SOLUTE CARRIER FAMILY 22 MEMBER"/>
    <property type="match status" value="1"/>
</dbReference>
<reference evidence="6" key="1">
    <citation type="submission" date="2018-04" db="EMBL/GenBank/DDBJ databases">
        <authorList>
            <person name="Go L.Y."/>
            <person name="Mitchell J.A."/>
        </authorList>
    </citation>
    <scope>NUCLEOTIDE SEQUENCE</scope>
    <source>
        <tissue evidence="6">Whole organism</tissue>
    </source>
</reference>
<feature type="transmembrane region" description="Helical" evidence="5">
    <location>
        <begin position="270"/>
        <end position="287"/>
    </location>
</feature>
<gene>
    <name evidence="6" type="primary">CSON004419</name>
</gene>
<sequence length="439" mass="49297">MTIYHWSWNRTPRIEMDLDNILEQIGEFGKFQIQNYLLICLPVIFSAANSLTYVFTAAIPKYRCFVPSCDDPMNATYDSDWVPYAVPPNKISRSSKVFEPDQCFYYKQKEFNGSEFCEPDDFTNETLKCNEWVFDPHERSIVNDWLITCPENEPKLALVGTMHFAGIAFGTVVSGFLADRFGRKNIFILSILLMAITGVLQVISGGLFWFYIFMFLNAVGTAGVYPLAFILGVEMVGKSKREIASMALNYFYAVGEAMVGILAWLSRDWIILQIAASAPPVLFILIIPDSTRWLIAKGRLFEAKAIIDKAAHVNGKEFTSIVPVQLTSNQKDKLTAANKREIWTTFKAIIRSGGCGALSTSARFAALLAPFVPLLEHIDRSFPLTLFGIIAFIGGFLTLILPETLNTKLPETVQDAENLGRKILETDQNNSKEIEITRL</sequence>
<accession>A0A336L4Z8</accession>
<evidence type="ECO:0000313" key="7">
    <source>
        <dbReference type="EMBL" id="SSX32053.1"/>
    </source>
</evidence>
<evidence type="ECO:0000256" key="3">
    <source>
        <dbReference type="ARBA" id="ARBA00022989"/>
    </source>
</evidence>
<feature type="transmembrane region" description="Helical" evidence="5">
    <location>
        <begin position="156"/>
        <end position="178"/>
    </location>
</feature>
<dbReference type="SUPFAM" id="SSF103473">
    <property type="entry name" value="MFS general substrate transporter"/>
    <property type="match status" value="1"/>
</dbReference>
<dbReference type="Gene3D" id="1.20.1250.20">
    <property type="entry name" value="MFS general substrate transporter like domains"/>
    <property type="match status" value="1"/>
</dbReference>
<name>A0A336L4Z8_CULSO</name>
<evidence type="ECO:0000256" key="2">
    <source>
        <dbReference type="ARBA" id="ARBA00022692"/>
    </source>
</evidence>
<evidence type="ECO:0000256" key="1">
    <source>
        <dbReference type="ARBA" id="ARBA00004141"/>
    </source>
</evidence>
<organism evidence="6">
    <name type="scientific">Culicoides sonorensis</name>
    <name type="common">Biting midge</name>
    <dbReference type="NCBI Taxonomy" id="179676"/>
    <lineage>
        <taxon>Eukaryota</taxon>
        <taxon>Metazoa</taxon>
        <taxon>Ecdysozoa</taxon>
        <taxon>Arthropoda</taxon>
        <taxon>Hexapoda</taxon>
        <taxon>Insecta</taxon>
        <taxon>Pterygota</taxon>
        <taxon>Neoptera</taxon>
        <taxon>Endopterygota</taxon>
        <taxon>Diptera</taxon>
        <taxon>Nematocera</taxon>
        <taxon>Chironomoidea</taxon>
        <taxon>Ceratopogonidae</taxon>
        <taxon>Ceratopogoninae</taxon>
        <taxon>Culicoides</taxon>
        <taxon>Monoculicoides</taxon>
    </lineage>
</organism>
<feature type="transmembrane region" description="Helical" evidence="5">
    <location>
        <begin position="36"/>
        <end position="59"/>
    </location>
</feature>
<dbReference type="PROSITE" id="PS00216">
    <property type="entry name" value="SUGAR_TRANSPORT_1"/>
    <property type="match status" value="1"/>
</dbReference>
<evidence type="ECO:0000256" key="4">
    <source>
        <dbReference type="ARBA" id="ARBA00023136"/>
    </source>
</evidence>
<dbReference type="InterPro" id="IPR005829">
    <property type="entry name" value="Sugar_transporter_CS"/>
</dbReference>
<feature type="transmembrane region" description="Helical" evidence="5">
    <location>
        <begin position="348"/>
        <end position="369"/>
    </location>
</feature>
<dbReference type="EMBL" id="UFQS01001870">
    <property type="protein sequence ID" value="SSX12610.1"/>
    <property type="molecule type" value="Genomic_DNA"/>
</dbReference>